<dbReference type="PATRIC" id="fig|717962.3.peg.614"/>
<dbReference type="InterPro" id="IPR010559">
    <property type="entry name" value="Sig_transdc_His_kin_internal"/>
</dbReference>
<dbReference type="PANTHER" id="PTHR34220:SF7">
    <property type="entry name" value="SENSOR HISTIDINE KINASE YPDA"/>
    <property type="match status" value="1"/>
</dbReference>
<dbReference type="SUPFAM" id="SSF49785">
    <property type="entry name" value="Galactose-binding domain-like"/>
    <property type="match status" value="1"/>
</dbReference>
<evidence type="ECO:0000313" key="5">
    <source>
        <dbReference type="EMBL" id="CBK79676.1"/>
    </source>
</evidence>
<proteinExistence type="predicted"/>
<feature type="transmembrane region" description="Helical" evidence="3">
    <location>
        <begin position="266"/>
        <end position="285"/>
    </location>
</feature>
<keyword evidence="1" id="KW-0418">Kinase</keyword>
<dbReference type="Gene3D" id="3.30.565.10">
    <property type="entry name" value="Histidine kinase-like ATPase, C-terminal domain"/>
    <property type="match status" value="1"/>
</dbReference>
<keyword evidence="3" id="KW-1133">Transmembrane helix</keyword>
<keyword evidence="1" id="KW-0808">Transferase</keyword>
<dbReference type="PANTHER" id="PTHR34220">
    <property type="entry name" value="SENSOR HISTIDINE KINASE YPDA"/>
    <property type="match status" value="1"/>
</dbReference>
<dbReference type="GO" id="GO:0016020">
    <property type="term" value="C:membrane"/>
    <property type="evidence" value="ECO:0007669"/>
    <property type="project" value="InterPro"/>
</dbReference>
<keyword evidence="3" id="KW-0812">Transmembrane</keyword>
<evidence type="ECO:0000256" key="1">
    <source>
        <dbReference type="ARBA" id="ARBA00022777"/>
    </source>
</evidence>
<feature type="transmembrane region" description="Helical" evidence="3">
    <location>
        <begin position="12"/>
        <end position="32"/>
    </location>
</feature>
<dbReference type="Proteomes" id="UP000008798">
    <property type="component" value="Chromosome"/>
</dbReference>
<reference evidence="5 6" key="1">
    <citation type="submission" date="2010-03" db="EMBL/GenBank/DDBJ databases">
        <title>The genome sequence of Coprococcus catus GD/7.</title>
        <authorList>
            <consortium name="metaHIT consortium -- http://www.metahit.eu/"/>
            <person name="Pajon A."/>
            <person name="Turner K."/>
            <person name="Parkhill J."/>
            <person name="Duncan S."/>
            <person name="Flint H."/>
        </authorList>
    </citation>
    <scope>NUCLEOTIDE SEQUENCE [LARGE SCALE GENOMIC DNA]</scope>
    <source>
        <strain evidence="5 6">GD/7</strain>
    </source>
</reference>
<evidence type="ECO:0000256" key="2">
    <source>
        <dbReference type="ARBA" id="ARBA00023012"/>
    </source>
</evidence>
<feature type="domain" description="Histidine kinase" evidence="4">
    <location>
        <begin position="521"/>
        <end position="612"/>
    </location>
</feature>
<name>D4J5Q5_9FIRM</name>
<organism evidence="5 6">
    <name type="scientific">Coprococcus catus GD/7</name>
    <dbReference type="NCBI Taxonomy" id="717962"/>
    <lineage>
        <taxon>Bacteria</taxon>
        <taxon>Bacillati</taxon>
        <taxon>Bacillota</taxon>
        <taxon>Clostridia</taxon>
        <taxon>Lachnospirales</taxon>
        <taxon>Lachnospiraceae</taxon>
        <taxon>Coprococcus</taxon>
    </lineage>
</organism>
<dbReference type="RefSeq" id="WP_015513271.1">
    <property type="nucleotide sequence ID" value="NC_021009.1"/>
</dbReference>
<dbReference type="STRING" id="717962.CC1_08090"/>
<keyword evidence="3" id="KW-0472">Membrane</keyword>
<protein>
    <submittedName>
        <fullName evidence="5">Putative regulator of cell autolysis</fullName>
    </submittedName>
</protein>
<dbReference type="EMBL" id="FP929038">
    <property type="protein sequence ID" value="CBK79676.1"/>
    <property type="molecule type" value="Genomic_DNA"/>
</dbReference>
<dbReference type="InterPro" id="IPR003594">
    <property type="entry name" value="HATPase_dom"/>
</dbReference>
<evidence type="ECO:0000313" key="6">
    <source>
        <dbReference type="Proteomes" id="UP000008798"/>
    </source>
</evidence>
<reference evidence="5 6" key="2">
    <citation type="submission" date="2010-03" db="EMBL/GenBank/DDBJ databases">
        <authorList>
            <person name="Pajon A."/>
        </authorList>
    </citation>
    <scope>NUCLEOTIDE SEQUENCE [LARGE SCALE GENOMIC DNA]</scope>
    <source>
        <strain evidence="5 6">GD/7</strain>
    </source>
</reference>
<dbReference type="AlphaFoldDB" id="D4J5Q5"/>
<evidence type="ECO:0000259" key="4">
    <source>
        <dbReference type="PROSITE" id="PS50109"/>
    </source>
</evidence>
<feature type="transmembrane region" description="Helical" evidence="3">
    <location>
        <begin position="232"/>
        <end position="254"/>
    </location>
</feature>
<dbReference type="HOGENOM" id="CLU_444618_0_0_9"/>
<dbReference type="InterPro" id="IPR036890">
    <property type="entry name" value="HATPase_C_sf"/>
</dbReference>
<feature type="transmembrane region" description="Helical" evidence="3">
    <location>
        <begin position="383"/>
        <end position="404"/>
    </location>
</feature>
<dbReference type="PROSITE" id="PS50109">
    <property type="entry name" value="HIS_KIN"/>
    <property type="match status" value="1"/>
</dbReference>
<dbReference type="InterPro" id="IPR008979">
    <property type="entry name" value="Galactose-bd-like_sf"/>
</dbReference>
<sequence>MKREKPNTDFIFFVVCIISLICIAARIIFSIIQLNTAENADLIENAYCKVNSMDIDKQEQYALYGQWQYYPEQHIYSAPGIHSDKGFSYVNIPIQWNMFDKRFWNTSGWASYQLTLDIADHHDYVLYLHSMPIHFNIYVDGQPCPLINNQLSLFNRGIFISPGTHTIVIECSSNWLTGLYASPWLYTYSRFQKQTHFFTGIWEISIGGFIIAILYGIIFLRKSHESLFFKKQIINTGLFFIFYQLTFCEFSLDINLLSRFLPISKIHILTLLSAIALGTHTIKMFEDHLSNMILRNTLDVVVKLFFSLLVLKTFIGNYVNLQFIIDLFIMFIIGILIICILQERSPQAYGIIESLLSVLLIGTAIVCSTSANMHKFSSEVYFILPFTFMITLLCYGCFIASEFARIEKEAEHKQLLEQELLNAKMAYLTSQIQPHFQYNTLAMIQELCYSNPLKAADAIVKFSSVLRRRVDFNHYSQLEPFEKELSCITDYIDLQRMRFGDTLIFHSDIQYTQFDIPPLSIQTLIENAIYHGIRKKKSGGILTLKTYKENNIIYIIVSDNGIGFDLNVLHNSKGNGIHNSQARIVSLTGGSLNIASTPGTGTTVTIEIPQKRTF</sequence>
<dbReference type="GO" id="GO:0000155">
    <property type="term" value="F:phosphorelay sensor kinase activity"/>
    <property type="evidence" value="ECO:0007669"/>
    <property type="project" value="InterPro"/>
</dbReference>
<dbReference type="SUPFAM" id="SSF55874">
    <property type="entry name" value="ATPase domain of HSP90 chaperone/DNA topoisomerase II/histidine kinase"/>
    <property type="match status" value="1"/>
</dbReference>
<feature type="transmembrane region" description="Helical" evidence="3">
    <location>
        <begin position="348"/>
        <end position="371"/>
    </location>
</feature>
<keyword evidence="2" id="KW-0902">Two-component regulatory system</keyword>
<dbReference type="InterPro" id="IPR005467">
    <property type="entry name" value="His_kinase_dom"/>
</dbReference>
<accession>D4J5Q5</accession>
<dbReference type="Pfam" id="PF02518">
    <property type="entry name" value="HATPase_c"/>
    <property type="match status" value="1"/>
</dbReference>
<evidence type="ECO:0000256" key="3">
    <source>
        <dbReference type="SAM" id="Phobius"/>
    </source>
</evidence>
<dbReference type="InterPro" id="IPR050640">
    <property type="entry name" value="Bact_2-comp_sensor_kinase"/>
</dbReference>
<dbReference type="Pfam" id="PF06580">
    <property type="entry name" value="His_kinase"/>
    <property type="match status" value="1"/>
</dbReference>
<feature type="transmembrane region" description="Helical" evidence="3">
    <location>
        <begin position="197"/>
        <end position="220"/>
    </location>
</feature>
<feature type="transmembrane region" description="Helical" evidence="3">
    <location>
        <begin position="321"/>
        <end position="341"/>
    </location>
</feature>
<gene>
    <name evidence="5" type="ORF">CC1_08090</name>
</gene>
<dbReference type="KEGG" id="cct:CC1_08090"/>